<gene>
    <name evidence="2" type="ORF">ID875_26340</name>
</gene>
<organism evidence="2">
    <name type="scientific">Streptomyces globisporus</name>
    <dbReference type="NCBI Taxonomy" id="1908"/>
    <lineage>
        <taxon>Bacteria</taxon>
        <taxon>Bacillati</taxon>
        <taxon>Actinomycetota</taxon>
        <taxon>Actinomycetes</taxon>
        <taxon>Kitasatosporales</taxon>
        <taxon>Streptomycetaceae</taxon>
        <taxon>Streptomyces</taxon>
    </lineage>
</organism>
<comment type="caution">
    <text evidence="2">The sequence shown here is derived from an EMBL/GenBank/DDBJ whole genome shotgun (WGS) entry which is preliminary data.</text>
</comment>
<dbReference type="AlphaFoldDB" id="A0A927GPS0"/>
<evidence type="ECO:0000256" key="1">
    <source>
        <dbReference type="SAM" id="MobiDB-lite"/>
    </source>
</evidence>
<sequence>MGYSLVVGAPYPKQVNWPKSAANLVLNDPYVEIIYAFDGLTAGEKHAFSTGAATFAVVPGNRHLMWCYRFETADRPDRQSDSLGWGDSPWEAHRQRDRRVGVPGGIGKPFMTYMVLVDSSTGIVEGLRVVELDAEIADSLRDAVARQLARPSDDVAASEEMDTAYQRHPSTQSLLSEATRVQMVPAPAK</sequence>
<dbReference type="EMBL" id="JACWUS010000014">
    <property type="protein sequence ID" value="MBD2830312.1"/>
    <property type="molecule type" value="Genomic_DNA"/>
</dbReference>
<accession>A0A927GPS0</accession>
<name>A0A927GPS0_STRGL</name>
<evidence type="ECO:0000313" key="2">
    <source>
        <dbReference type="EMBL" id="MBD2830312.1"/>
    </source>
</evidence>
<proteinExistence type="predicted"/>
<feature type="region of interest" description="Disordered" evidence="1">
    <location>
        <begin position="151"/>
        <end position="173"/>
    </location>
</feature>
<protein>
    <submittedName>
        <fullName evidence="2">Uncharacterized protein</fullName>
    </submittedName>
</protein>
<reference evidence="2" key="1">
    <citation type="journal article" date="2020" name="PLoS ONE">
        <title>Isolation and characterization of Streptomyces bacteriophages and Streptomyces strains encoding biosynthetic arsenals: Streptomyces strains and phages for antibiotic discovery.</title>
        <authorList>
            <person name="Montano E.T."/>
            <person name="Nideffer J.F."/>
            <person name="Brumage L."/>
            <person name="Erb M."/>
            <person name="Derman A.I."/>
            <person name="Davis J.P."/>
            <person name="Estrada E."/>
            <person name="Fu S."/>
            <person name="Le D."/>
            <person name="Vuppala A."/>
            <person name="Tran C."/>
            <person name="Luterstein E."/>
            <person name="Lakkaraju S."/>
            <person name="Panchagnula S."/>
            <person name="Ren C."/>
            <person name="Doan J."/>
            <person name="Tran S."/>
            <person name="Soriano J."/>
            <person name="Fujita Y."/>
            <person name="Gutala P."/>
            <person name="Fujii Q."/>
            <person name="Lee M."/>
            <person name="Bui A."/>
            <person name="Villarreal C."/>
            <person name="Shing S.R."/>
            <person name="Kim S."/>
            <person name="Freeman D."/>
            <person name="Racha V."/>
            <person name="Ho A."/>
            <person name="Kumar P."/>
            <person name="Falah K."/>
            <person name="Dawson T."/>
            <person name="Enustun E."/>
            <person name="Prichard A."/>
            <person name="Gomez A."/>
            <person name="Khanna K."/>
            <person name="Trigg S."/>
            <person name="Fernandez L."/>
            <person name="Pogliano K."/>
            <person name="Pogliano J."/>
        </authorList>
    </citation>
    <scope>NUCLEOTIDE SEQUENCE</scope>
    <source>
        <strain evidence="2">QF2</strain>
    </source>
</reference>